<keyword evidence="4" id="KW-1185">Reference proteome</keyword>
<feature type="region of interest" description="Disordered" evidence="1">
    <location>
        <begin position="50"/>
        <end position="89"/>
    </location>
</feature>
<evidence type="ECO:0000313" key="4">
    <source>
        <dbReference type="Proteomes" id="UP000651156"/>
    </source>
</evidence>
<gene>
    <name evidence="3" type="ORF">IQ230_09390</name>
</gene>
<dbReference type="InterPro" id="IPR003646">
    <property type="entry name" value="SH3-like_bac-type"/>
</dbReference>
<protein>
    <submittedName>
        <fullName evidence="3">SH3 domain-containing protein</fullName>
    </submittedName>
</protein>
<sequence>MRWKTVIKFLLGISLALAILISGGVATALYFLHRVATPPAKPIFSNDSAEVKVGGSTPATSPHTASSSTQATPTANTTEASSTSLPPGTYKARVTWAQGLSVRSEPSLEAERIGGVGYNEELTVLETSSDEGWQRIRIENGEQEGWIKAGNIEKIEE</sequence>
<evidence type="ECO:0000313" key="3">
    <source>
        <dbReference type="EMBL" id="MBE9190568.1"/>
    </source>
</evidence>
<dbReference type="Gene3D" id="2.30.30.40">
    <property type="entry name" value="SH3 Domains"/>
    <property type="match status" value="1"/>
</dbReference>
<dbReference type="PROSITE" id="PS51781">
    <property type="entry name" value="SH3B"/>
    <property type="match status" value="1"/>
</dbReference>
<comment type="caution">
    <text evidence="3">The sequence shown here is derived from an EMBL/GenBank/DDBJ whole genome shotgun (WGS) entry which is preliminary data.</text>
</comment>
<proteinExistence type="predicted"/>
<feature type="compositionally biased region" description="Low complexity" evidence="1">
    <location>
        <begin position="56"/>
        <end position="80"/>
    </location>
</feature>
<dbReference type="SMART" id="SM00287">
    <property type="entry name" value="SH3b"/>
    <property type="match status" value="1"/>
</dbReference>
<dbReference type="EMBL" id="JADEWN010000018">
    <property type="protein sequence ID" value="MBE9190568.1"/>
    <property type="molecule type" value="Genomic_DNA"/>
</dbReference>
<evidence type="ECO:0000259" key="2">
    <source>
        <dbReference type="PROSITE" id="PS51781"/>
    </source>
</evidence>
<name>A0ABR9UT80_9CHRO</name>
<accession>A0ABR9UT80</accession>
<reference evidence="3 4" key="1">
    <citation type="submission" date="2020-10" db="EMBL/GenBank/DDBJ databases">
        <authorList>
            <person name="Castelo-Branco R."/>
            <person name="Eusebio N."/>
            <person name="Adriana R."/>
            <person name="Vieira A."/>
            <person name="Brugerolle De Fraissinette N."/>
            <person name="Rezende De Castro R."/>
            <person name="Schneider M.P."/>
            <person name="Vasconcelos V."/>
            <person name="Leao P.N."/>
        </authorList>
    </citation>
    <scope>NUCLEOTIDE SEQUENCE [LARGE SCALE GENOMIC DNA]</scope>
    <source>
        <strain evidence="3 4">LEGE 06123</strain>
    </source>
</reference>
<dbReference type="RefSeq" id="WP_193931748.1">
    <property type="nucleotide sequence ID" value="NZ_CAWPMZ010000037.1"/>
</dbReference>
<dbReference type="Pfam" id="PF08239">
    <property type="entry name" value="SH3_3"/>
    <property type="match status" value="1"/>
</dbReference>
<evidence type="ECO:0000256" key="1">
    <source>
        <dbReference type="SAM" id="MobiDB-lite"/>
    </source>
</evidence>
<dbReference type="Proteomes" id="UP000651156">
    <property type="component" value="Unassembled WGS sequence"/>
</dbReference>
<organism evidence="3 4">
    <name type="scientific">Gloeocapsopsis crepidinum LEGE 06123</name>
    <dbReference type="NCBI Taxonomy" id="588587"/>
    <lineage>
        <taxon>Bacteria</taxon>
        <taxon>Bacillati</taxon>
        <taxon>Cyanobacteriota</taxon>
        <taxon>Cyanophyceae</taxon>
        <taxon>Oscillatoriophycideae</taxon>
        <taxon>Chroococcales</taxon>
        <taxon>Chroococcaceae</taxon>
        <taxon>Gloeocapsopsis</taxon>
    </lineage>
</organism>
<feature type="domain" description="SH3b" evidence="2">
    <location>
        <begin position="89"/>
        <end position="156"/>
    </location>
</feature>